<evidence type="ECO:0000256" key="4">
    <source>
        <dbReference type="ARBA" id="ARBA00022723"/>
    </source>
</evidence>
<dbReference type="AlphaFoldDB" id="A0A9W9S5K8"/>
<dbReference type="InterPro" id="IPR005845">
    <property type="entry name" value="A-D-PHexomutase_a/b/a-II"/>
</dbReference>
<proteinExistence type="inferred from homology"/>
<sequence length="641" mass="70896">MQINKRNEVKRQKRCKGYGAEVDNSGTDQPMYLQAHTFNSMAQSLSSLTEQWLHWDQDPTTRAEIEQLRDSNATEELEKRLRNRIEFGTAGLRGCMAAGFSCMNSLIVIQASQGLAKFIRDKRPEIASNGVVIGHDARHNSAKFAALAANAFIAQRIPVWFFNEEGPTPMVAFGVIHFGAAAGIMVTASHNPPQDNGMSLISDVVNYSSNGAQINRPEDGEIAQSIQENLEPWPTAWAELQPGEFLRADSYQKLLPHYSSQVAEFMRTTVTDWQPPRPFVYTPLHGVGGLVLPTLCHSLGINNFVSVAAQEKPDPDFPTVKFPNPEEAGALDLAIETADQEGKTLIIANDPDADRFAVAEKVDGKWHTLTGNHVGVLLASHLLDSYDASKDWSHVAVLTTTVSSGMLGKMAAAKGIHFEETLTGFKWMANVARDLEKKGKTIPFAYEEALGYMFPSVCYDKDGITAAAVFLAAEAKWRAQGLTAYAKLQQLFGEFGHHETLNNYFRSPNPQLTSTLFQGIRGSSGLANMQFGRFKILRWRDLTEGYDSSTPDNKPDLPEDPTSQMLTLWLDGGVRFTFRGSGTEPKVKFYIESCGDSREDAVKAVCDAFLTIREEWVQRFTPSMTYSKQLSTSSGNILNVE</sequence>
<dbReference type="InterPro" id="IPR016066">
    <property type="entry name" value="A-D-PHexomutase_CS"/>
</dbReference>
<dbReference type="OrthoDB" id="8300170at2759"/>
<dbReference type="Pfam" id="PF02880">
    <property type="entry name" value="PGM_PMM_III"/>
    <property type="match status" value="1"/>
</dbReference>
<dbReference type="Pfam" id="PF02879">
    <property type="entry name" value="PGM_PMM_II"/>
    <property type="match status" value="1"/>
</dbReference>
<feature type="domain" description="Alpha-D-phosphohexomutase alpha/beta/alpha" evidence="8">
    <location>
        <begin position="85"/>
        <end position="229"/>
    </location>
</feature>
<gene>
    <name evidence="11" type="ORF">N7517_004474</name>
</gene>
<evidence type="ECO:0000256" key="7">
    <source>
        <dbReference type="SAM" id="MobiDB-lite"/>
    </source>
</evidence>
<evidence type="ECO:0000313" key="11">
    <source>
        <dbReference type="EMBL" id="KAJ5372468.1"/>
    </source>
</evidence>
<organism evidence="11 12">
    <name type="scientific">Penicillium concentricum</name>
    <dbReference type="NCBI Taxonomy" id="293559"/>
    <lineage>
        <taxon>Eukaryota</taxon>
        <taxon>Fungi</taxon>
        <taxon>Dikarya</taxon>
        <taxon>Ascomycota</taxon>
        <taxon>Pezizomycotina</taxon>
        <taxon>Eurotiomycetes</taxon>
        <taxon>Eurotiomycetidae</taxon>
        <taxon>Eurotiales</taxon>
        <taxon>Aspergillaceae</taxon>
        <taxon>Penicillium</taxon>
    </lineage>
</organism>
<feature type="compositionally biased region" description="Basic and acidic residues" evidence="7">
    <location>
        <begin position="1"/>
        <end position="10"/>
    </location>
</feature>
<dbReference type="InterPro" id="IPR005841">
    <property type="entry name" value="Alpha-D-phosphohexomutase_SF"/>
</dbReference>
<dbReference type="SUPFAM" id="SSF53738">
    <property type="entry name" value="Phosphoglucomutase, first 3 domains"/>
    <property type="match status" value="3"/>
</dbReference>
<reference evidence="11" key="2">
    <citation type="journal article" date="2023" name="IMA Fungus">
        <title>Comparative genomic study of the Penicillium genus elucidates a diverse pangenome and 15 lateral gene transfer events.</title>
        <authorList>
            <person name="Petersen C."/>
            <person name="Sorensen T."/>
            <person name="Nielsen M.R."/>
            <person name="Sondergaard T.E."/>
            <person name="Sorensen J.L."/>
            <person name="Fitzpatrick D.A."/>
            <person name="Frisvad J.C."/>
            <person name="Nielsen K.L."/>
        </authorList>
    </citation>
    <scope>NUCLEOTIDE SEQUENCE</scope>
    <source>
        <strain evidence="11">IBT 3081</strain>
    </source>
</reference>
<evidence type="ECO:0000256" key="6">
    <source>
        <dbReference type="ARBA" id="ARBA00023235"/>
    </source>
</evidence>
<comment type="similarity">
    <text evidence="2">Belongs to the phosphohexose mutase family.</text>
</comment>
<comment type="caution">
    <text evidence="11">The sequence shown here is derived from an EMBL/GenBank/DDBJ whole genome shotgun (WGS) entry which is preliminary data.</text>
</comment>
<keyword evidence="6" id="KW-0413">Isomerase</keyword>
<dbReference type="PRINTS" id="PR00509">
    <property type="entry name" value="PGMPMM"/>
</dbReference>
<dbReference type="GO" id="GO:0006166">
    <property type="term" value="P:purine ribonucleoside salvage"/>
    <property type="evidence" value="ECO:0007669"/>
    <property type="project" value="TreeGrafter"/>
</dbReference>
<dbReference type="Gene3D" id="3.40.120.10">
    <property type="entry name" value="Alpha-D-Glucose-1,6-Bisphosphate, subunit A, domain 3"/>
    <property type="match status" value="3"/>
</dbReference>
<dbReference type="GO" id="GO:0008973">
    <property type="term" value="F:phosphopentomutase activity"/>
    <property type="evidence" value="ECO:0007669"/>
    <property type="project" value="TreeGrafter"/>
</dbReference>
<dbReference type="Proteomes" id="UP001147752">
    <property type="component" value="Unassembled WGS sequence"/>
</dbReference>
<dbReference type="InterPro" id="IPR005846">
    <property type="entry name" value="A-D-PHexomutase_a/b/a-III"/>
</dbReference>
<dbReference type="GO" id="GO:0000287">
    <property type="term" value="F:magnesium ion binding"/>
    <property type="evidence" value="ECO:0007669"/>
    <property type="project" value="InterPro"/>
</dbReference>
<evidence type="ECO:0000256" key="2">
    <source>
        <dbReference type="ARBA" id="ARBA00010231"/>
    </source>
</evidence>
<keyword evidence="4" id="KW-0479">Metal-binding</keyword>
<dbReference type="SUPFAM" id="SSF55957">
    <property type="entry name" value="Phosphoglucomutase, C-terminal domain"/>
    <property type="match status" value="1"/>
</dbReference>
<dbReference type="EMBL" id="JAPZBT010000002">
    <property type="protein sequence ID" value="KAJ5372468.1"/>
    <property type="molecule type" value="Genomic_DNA"/>
</dbReference>
<dbReference type="InterPro" id="IPR036900">
    <property type="entry name" value="A-D-PHexomutase_C_sf"/>
</dbReference>
<evidence type="ECO:0000256" key="5">
    <source>
        <dbReference type="ARBA" id="ARBA00022842"/>
    </source>
</evidence>
<keyword evidence="3" id="KW-0597">Phosphoprotein</keyword>
<evidence type="ECO:0000256" key="3">
    <source>
        <dbReference type="ARBA" id="ARBA00022553"/>
    </source>
</evidence>
<comment type="cofactor">
    <cofactor evidence="1">
        <name>Mg(2+)</name>
        <dbReference type="ChEBI" id="CHEBI:18420"/>
    </cofactor>
</comment>
<dbReference type="PROSITE" id="PS00710">
    <property type="entry name" value="PGM_PMM"/>
    <property type="match status" value="1"/>
</dbReference>
<dbReference type="PANTHER" id="PTHR45745">
    <property type="entry name" value="PHOSPHOMANNOMUTASE 45A"/>
    <property type="match status" value="1"/>
</dbReference>
<dbReference type="Pfam" id="PF02878">
    <property type="entry name" value="PGM_PMM_I"/>
    <property type="match status" value="1"/>
</dbReference>
<feature type="region of interest" description="Disordered" evidence="7">
    <location>
        <begin position="1"/>
        <end position="21"/>
    </location>
</feature>
<feature type="domain" description="Alpha-D-phosphohexomutase alpha/beta/alpha" evidence="9">
    <location>
        <begin position="274"/>
        <end position="361"/>
    </location>
</feature>
<dbReference type="GO" id="GO:0005975">
    <property type="term" value="P:carbohydrate metabolic process"/>
    <property type="evidence" value="ECO:0007669"/>
    <property type="project" value="InterPro"/>
</dbReference>
<feature type="domain" description="Alpha-D-phosphohexomutase alpha/beta/alpha" evidence="10">
    <location>
        <begin position="371"/>
        <end position="476"/>
    </location>
</feature>
<keyword evidence="12" id="KW-1185">Reference proteome</keyword>
<name>A0A9W9S5K8_9EURO</name>
<accession>A0A9W9S5K8</accession>
<evidence type="ECO:0000259" key="9">
    <source>
        <dbReference type="Pfam" id="PF02879"/>
    </source>
</evidence>
<protein>
    <submittedName>
        <fullName evidence="11">Alpha-D-phosphohexomutase alpha/beta/alpha domain I</fullName>
    </submittedName>
</protein>
<dbReference type="GeneID" id="81461387"/>
<dbReference type="InterPro" id="IPR005844">
    <property type="entry name" value="A-D-PHexomutase_a/b/a-I"/>
</dbReference>
<reference evidence="11" key="1">
    <citation type="submission" date="2022-12" db="EMBL/GenBank/DDBJ databases">
        <authorList>
            <person name="Petersen C."/>
        </authorList>
    </citation>
    <scope>NUCLEOTIDE SEQUENCE</scope>
    <source>
        <strain evidence="11">IBT 3081</strain>
    </source>
</reference>
<evidence type="ECO:0000259" key="10">
    <source>
        <dbReference type="Pfam" id="PF02880"/>
    </source>
</evidence>
<evidence type="ECO:0000313" key="12">
    <source>
        <dbReference type="Proteomes" id="UP001147752"/>
    </source>
</evidence>
<evidence type="ECO:0000259" key="8">
    <source>
        <dbReference type="Pfam" id="PF02878"/>
    </source>
</evidence>
<keyword evidence="5" id="KW-0460">Magnesium</keyword>
<evidence type="ECO:0000256" key="1">
    <source>
        <dbReference type="ARBA" id="ARBA00001946"/>
    </source>
</evidence>
<dbReference type="CDD" id="cd05799">
    <property type="entry name" value="PGM2"/>
    <property type="match status" value="1"/>
</dbReference>
<dbReference type="InterPro" id="IPR016055">
    <property type="entry name" value="A-D-PHexomutase_a/b/a-I/II/III"/>
</dbReference>
<dbReference type="GO" id="GO:0005634">
    <property type="term" value="C:nucleus"/>
    <property type="evidence" value="ECO:0007669"/>
    <property type="project" value="TreeGrafter"/>
</dbReference>
<dbReference type="PANTHER" id="PTHR45745:SF1">
    <property type="entry name" value="PHOSPHOGLUCOMUTASE 2B-RELATED"/>
    <property type="match status" value="1"/>
</dbReference>
<dbReference type="RefSeq" id="XP_056578454.1">
    <property type="nucleotide sequence ID" value="XM_056722204.1"/>
</dbReference>